<dbReference type="GO" id="GO:0045892">
    <property type="term" value="P:negative regulation of DNA-templated transcription"/>
    <property type="evidence" value="ECO:0007669"/>
    <property type="project" value="InterPro"/>
</dbReference>
<dbReference type="Gene3D" id="1.10.10.10">
    <property type="entry name" value="Winged helix-like DNA-binding domain superfamily/Winged helix DNA-binding domain"/>
    <property type="match status" value="1"/>
</dbReference>
<dbReference type="Proteomes" id="UP000095651">
    <property type="component" value="Unassembled WGS sequence"/>
</dbReference>
<comment type="similarity">
    <text evidence="1">Belongs to the BlaI transcriptional regulatory family.</text>
</comment>
<dbReference type="InterPro" id="IPR036390">
    <property type="entry name" value="WH_DNA-bd_sf"/>
</dbReference>
<evidence type="ECO:0000256" key="1">
    <source>
        <dbReference type="ARBA" id="ARBA00011046"/>
    </source>
</evidence>
<keyword evidence="2" id="KW-0805">Transcription regulation</keyword>
<dbReference type="Pfam" id="PF03965">
    <property type="entry name" value="Penicillinase_R"/>
    <property type="match status" value="1"/>
</dbReference>
<dbReference type="Gene3D" id="1.10.4040.10">
    <property type="entry name" value="Penicillinase repressor domain"/>
    <property type="match status" value="1"/>
</dbReference>
<dbReference type="InterPro" id="IPR036388">
    <property type="entry name" value="WH-like_DNA-bd_sf"/>
</dbReference>
<gene>
    <name evidence="5" type="primary">blaI_8</name>
    <name evidence="5" type="ORF">ERS852407_05975</name>
</gene>
<dbReference type="PIRSF" id="PIRSF019455">
    <property type="entry name" value="CopR_AtkY"/>
    <property type="match status" value="1"/>
</dbReference>
<evidence type="ECO:0000256" key="4">
    <source>
        <dbReference type="ARBA" id="ARBA00023163"/>
    </source>
</evidence>
<accession>A0A174N7V8</accession>
<name>A0A174N7V8_9FIRM</name>
<dbReference type="EMBL" id="CYZE01000032">
    <property type="protein sequence ID" value="CUP44842.1"/>
    <property type="molecule type" value="Genomic_DNA"/>
</dbReference>
<proteinExistence type="inferred from homology"/>
<sequence>MYNNLTTSEQAIMNVLWESKQWMTINELIEYFEKSGKIWKRQTVNTFLTRLIGKNLVVKNGRKYIYAYTRAEFEARKATEMLDSFYGSSLKNFIVALSGGHSISQEEVEELKAYLDKLQPYEEI</sequence>
<keyword evidence="3" id="KW-0238">DNA-binding</keyword>
<dbReference type="InterPro" id="IPR005650">
    <property type="entry name" value="BlaI_family"/>
</dbReference>
<keyword evidence="4" id="KW-0804">Transcription</keyword>
<evidence type="ECO:0000256" key="2">
    <source>
        <dbReference type="ARBA" id="ARBA00023015"/>
    </source>
</evidence>
<evidence type="ECO:0000256" key="3">
    <source>
        <dbReference type="ARBA" id="ARBA00023125"/>
    </source>
</evidence>
<evidence type="ECO:0000313" key="6">
    <source>
        <dbReference type="Proteomes" id="UP000095651"/>
    </source>
</evidence>
<dbReference type="RefSeq" id="WP_055660757.1">
    <property type="nucleotide sequence ID" value="NZ_CABIXC010000032.1"/>
</dbReference>
<dbReference type="GO" id="GO:0003677">
    <property type="term" value="F:DNA binding"/>
    <property type="evidence" value="ECO:0007669"/>
    <property type="project" value="UniProtKB-KW"/>
</dbReference>
<dbReference type="AlphaFoldDB" id="A0A174N7V8"/>
<organism evidence="5 6">
    <name type="scientific">Hungatella hathewayi</name>
    <dbReference type="NCBI Taxonomy" id="154046"/>
    <lineage>
        <taxon>Bacteria</taxon>
        <taxon>Bacillati</taxon>
        <taxon>Bacillota</taxon>
        <taxon>Clostridia</taxon>
        <taxon>Lachnospirales</taxon>
        <taxon>Lachnospiraceae</taxon>
        <taxon>Hungatella</taxon>
    </lineage>
</organism>
<reference evidence="5 6" key="1">
    <citation type="submission" date="2015-09" db="EMBL/GenBank/DDBJ databases">
        <authorList>
            <consortium name="Pathogen Informatics"/>
        </authorList>
    </citation>
    <scope>NUCLEOTIDE SEQUENCE [LARGE SCALE GENOMIC DNA]</scope>
    <source>
        <strain evidence="5 6">2789STDY5608850</strain>
    </source>
</reference>
<dbReference type="SUPFAM" id="SSF46785">
    <property type="entry name" value="Winged helix' DNA-binding domain"/>
    <property type="match status" value="1"/>
</dbReference>
<protein>
    <submittedName>
        <fullName evidence="5">Penicillinase repressor BlaI</fullName>
    </submittedName>
</protein>
<evidence type="ECO:0000313" key="5">
    <source>
        <dbReference type="EMBL" id="CUP44842.1"/>
    </source>
</evidence>